<evidence type="ECO:0000313" key="2">
    <source>
        <dbReference type="EMBL" id="AVL99642.1"/>
    </source>
</evidence>
<protein>
    <submittedName>
        <fullName evidence="2">Phosphatase</fullName>
    </submittedName>
</protein>
<dbReference type="Gene3D" id="1.10.150.650">
    <property type="match status" value="1"/>
</dbReference>
<gene>
    <name evidence="2" type="ORF">C6V83_04445</name>
</gene>
<name>A0A2S0KD88_9ACTN</name>
<keyword evidence="3" id="KW-1185">Reference proteome</keyword>
<dbReference type="PANTHER" id="PTHR42924:SF3">
    <property type="entry name" value="POLYMERASE_HISTIDINOL PHOSPHATASE N-TERMINAL DOMAIN-CONTAINING PROTEIN"/>
    <property type="match status" value="1"/>
</dbReference>
<dbReference type="Pfam" id="PF02811">
    <property type="entry name" value="PHP"/>
    <property type="match status" value="1"/>
</dbReference>
<dbReference type="InterPro" id="IPR016195">
    <property type="entry name" value="Pol/histidinol_Pase-like"/>
</dbReference>
<dbReference type="EMBL" id="CP027433">
    <property type="protein sequence ID" value="AVL99642.1"/>
    <property type="molecule type" value="Genomic_DNA"/>
</dbReference>
<dbReference type="Gene3D" id="3.20.20.140">
    <property type="entry name" value="Metal-dependent hydrolases"/>
    <property type="match status" value="1"/>
</dbReference>
<dbReference type="InterPro" id="IPR003141">
    <property type="entry name" value="Pol/His_phosphatase_N"/>
</dbReference>
<organism evidence="2 3">
    <name type="scientific">Gordonia iterans</name>
    <dbReference type="NCBI Taxonomy" id="1004901"/>
    <lineage>
        <taxon>Bacteria</taxon>
        <taxon>Bacillati</taxon>
        <taxon>Actinomycetota</taxon>
        <taxon>Actinomycetes</taxon>
        <taxon>Mycobacteriales</taxon>
        <taxon>Gordoniaceae</taxon>
        <taxon>Gordonia</taxon>
    </lineage>
</organism>
<dbReference type="GO" id="GO:0035312">
    <property type="term" value="F:5'-3' DNA exonuclease activity"/>
    <property type="evidence" value="ECO:0007669"/>
    <property type="project" value="TreeGrafter"/>
</dbReference>
<dbReference type="SMART" id="SM00481">
    <property type="entry name" value="POLIIIAc"/>
    <property type="match status" value="1"/>
</dbReference>
<feature type="domain" description="Polymerase/histidinol phosphatase N-terminal" evidence="1">
    <location>
        <begin position="5"/>
        <end position="69"/>
    </location>
</feature>
<proteinExistence type="predicted"/>
<dbReference type="AlphaFoldDB" id="A0A2S0KD88"/>
<dbReference type="GO" id="GO:0004534">
    <property type="term" value="F:5'-3' RNA exonuclease activity"/>
    <property type="evidence" value="ECO:0007669"/>
    <property type="project" value="TreeGrafter"/>
</dbReference>
<dbReference type="InterPro" id="IPR052018">
    <property type="entry name" value="PHP_domain"/>
</dbReference>
<dbReference type="SUPFAM" id="SSF89550">
    <property type="entry name" value="PHP domain-like"/>
    <property type="match status" value="1"/>
</dbReference>
<reference evidence="2 3" key="1">
    <citation type="submission" date="2018-03" db="EMBL/GenBank/DDBJ databases">
        <title>Characteristics and genome of n-alkane degrading marine bacteria Gordonia iterans isolated from crude oil contaminated in Tae-an, South Korea.</title>
        <authorList>
            <person name="Lee S.-S."/>
            <person name="Kim H."/>
        </authorList>
    </citation>
    <scope>NUCLEOTIDE SEQUENCE [LARGE SCALE GENOMIC DNA]</scope>
    <source>
        <strain evidence="2 3">Co17</strain>
    </source>
</reference>
<dbReference type="RefSeq" id="WP_105941377.1">
    <property type="nucleotide sequence ID" value="NZ_CP027433.1"/>
</dbReference>
<dbReference type="KEGG" id="git:C6V83_04445"/>
<sequence>MTRTADLHIHTSWSDGTDSVAELFAAAQAAGLTTLGITDHDTANHWTEARTLLPAGMRVLPGTEFSTKHPGDDGELVSVHLLGYLFDGDDPAVVAEWERMRSERANRGTRIVENLMDAGYPITLERVREIAGNSAISRPHIGRALLEAGVVASVGEAFAELLSENGPYYAPLRSLPLTEGVRLVAAAGGVPVLAHPRARAAASVLTPEVIAGLVPLGLRGLEVDHPDHGESARAELAGIADDLGLLQTGSSDYHGANKTLRIGQERTRDDVVEQIIALGAVAPFA</sequence>
<evidence type="ECO:0000259" key="1">
    <source>
        <dbReference type="SMART" id="SM00481"/>
    </source>
</evidence>
<evidence type="ECO:0000313" key="3">
    <source>
        <dbReference type="Proteomes" id="UP000239814"/>
    </source>
</evidence>
<dbReference type="Proteomes" id="UP000239814">
    <property type="component" value="Chromosome"/>
</dbReference>
<dbReference type="OrthoDB" id="9804333at2"/>
<dbReference type="CDD" id="cd07438">
    <property type="entry name" value="PHP_HisPPase_AMP"/>
    <property type="match status" value="1"/>
</dbReference>
<dbReference type="PANTHER" id="PTHR42924">
    <property type="entry name" value="EXONUCLEASE"/>
    <property type="match status" value="1"/>
</dbReference>
<accession>A0A2S0KD88</accession>
<dbReference type="InterPro" id="IPR004013">
    <property type="entry name" value="PHP_dom"/>
</dbReference>